<evidence type="ECO:0000259" key="17">
    <source>
        <dbReference type="PROSITE" id="PS50900"/>
    </source>
</evidence>
<dbReference type="Proteomes" id="UP000183832">
    <property type="component" value="Unassembled WGS sequence"/>
</dbReference>
<evidence type="ECO:0000256" key="9">
    <source>
        <dbReference type="ARBA" id="ARBA00023157"/>
    </source>
</evidence>
<feature type="region of interest" description="Disordered" evidence="13">
    <location>
        <begin position="2185"/>
        <end position="2204"/>
    </location>
</feature>
<evidence type="ECO:0000256" key="4">
    <source>
        <dbReference type="ARBA" id="ARBA00022690"/>
    </source>
</evidence>
<evidence type="ECO:0000256" key="12">
    <source>
        <dbReference type="PROSITE-ProRule" id="PRU01005"/>
    </source>
</evidence>
<dbReference type="InterPro" id="IPR002223">
    <property type="entry name" value="Kunitz_BPTI"/>
</dbReference>
<evidence type="ECO:0000313" key="21">
    <source>
        <dbReference type="Proteomes" id="UP000183832"/>
    </source>
</evidence>
<dbReference type="CDD" id="cd22637">
    <property type="entry name" value="Kunitz_papilin_mig6-like"/>
    <property type="match status" value="1"/>
</dbReference>
<keyword evidence="6" id="KW-0677">Repeat</keyword>
<proteinExistence type="predicted"/>
<dbReference type="Pfam" id="PF08686">
    <property type="entry name" value="PLAC"/>
    <property type="match status" value="1"/>
</dbReference>
<dbReference type="SMART" id="SM00131">
    <property type="entry name" value="KU"/>
    <property type="match status" value="8"/>
</dbReference>
<feature type="compositionally biased region" description="Low complexity" evidence="13">
    <location>
        <begin position="826"/>
        <end position="853"/>
    </location>
</feature>
<feature type="disulfide bond" evidence="12">
    <location>
        <begin position="2561"/>
        <end position="2574"/>
    </location>
</feature>
<feature type="disulfide bond" evidence="11">
    <location>
        <begin position="74"/>
        <end position="110"/>
    </location>
</feature>
<feature type="region of interest" description="Disordered" evidence="13">
    <location>
        <begin position="1823"/>
        <end position="1850"/>
    </location>
</feature>
<feature type="domain" description="BPTI/Kunitz inhibitor" evidence="15">
    <location>
        <begin position="1771"/>
        <end position="1821"/>
    </location>
</feature>
<dbReference type="SUPFAM" id="SSF48726">
    <property type="entry name" value="Immunoglobulin"/>
    <property type="match status" value="3"/>
</dbReference>
<dbReference type="PROSITE" id="PS50900">
    <property type="entry name" value="PLAC"/>
    <property type="match status" value="1"/>
</dbReference>
<dbReference type="InterPro" id="IPR050439">
    <property type="entry name" value="ADAMTS_ADAMTS-like"/>
</dbReference>
<dbReference type="SUPFAM" id="SSF57256">
    <property type="entry name" value="Elafin-like"/>
    <property type="match status" value="1"/>
</dbReference>
<evidence type="ECO:0000256" key="14">
    <source>
        <dbReference type="SAM" id="SignalP"/>
    </source>
</evidence>
<dbReference type="PRINTS" id="PR00759">
    <property type="entry name" value="BASICPTASE"/>
</dbReference>
<feature type="domain" description="Ig-like" evidence="16">
    <location>
        <begin position="2197"/>
        <end position="2287"/>
    </location>
</feature>
<dbReference type="PROSITE" id="PS50092">
    <property type="entry name" value="TSP1"/>
    <property type="match status" value="6"/>
</dbReference>
<feature type="domain" description="BPTI/Kunitz inhibitor" evidence="15">
    <location>
        <begin position="1859"/>
        <end position="1909"/>
    </location>
</feature>
<dbReference type="InterPro" id="IPR010294">
    <property type="entry name" value="ADAMTS_spacer1"/>
</dbReference>
<dbReference type="GO" id="GO:0004222">
    <property type="term" value="F:metalloendopeptidase activity"/>
    <property type="evidence" value="ECO:0007669"/>
    <property type="project" value="TreeGrafter"/>
</dbReference>
<feature type="compositionally biased region" description="Polar residues" evidence="13">
    <location>
        <begin position="1975"/>
        <end position="1985"/>
    </location>
</feature>
<feature type="domain" description="ShKT" evidence="19">
    <location>
        <begin position="2543"/>
        <end position="2577"/>
    </location>
</feature>
<dbReference type="FunFam" id="2.60.40.10:FF:000032">
    <property type="entry name" value="palladin isoform X1"/>
    <property type="match status" value="1"/>
</dbReference>
<dbReference type="Pfam" id="PF00090">
    <property type="entry name" value="TSP_1"/>
    <property type="match status" value="1"/>
</dbReference>
<dbReference type="FunFam" id="4.10.410.10:FF:000005">
    <property type="entry name" value="Pancreatic trypsin inhibitor"/>
    <property type="match status" value="1"/>
</dbReference>
<dbReference type="EMBL" id="CVRI01000070">
    <property type="protein sequence ID" value="CRL07351.1"/>
    <property type="molecule type" value="Genomic_DNA"/>
</dbReference>
<feature type="region of interest" description="Disordered" evidence="13">
    <location>
        <begin position="2410"/>
        <end position="2435"/>
    </location>
</feature>
<dbReference type="InterPro" id="IPR010909">
    <property type="entry name" value="PLAC"/>
</dbReference>
<organism evidence="20 21">
    <name type="scientific">Clunio marinus</name>
    <dbReference type="NCBI Taxonomy" id="568069"/>
    <lineage>
        <taxon>Eukaryota</taxon>
        <taxon>Metazoa</taxon>
        <taxon>Ecdysozoa</taxon>
        <taxon>Arthropoda</taxon>
        <taxon>Hexapoda</taxon>
        <taxon>Insecta</taxon>
        <taxon>Pterygota</taxon>
        <taxon>Neoptera</taxon>
        <taxon>Endopterygota</taxon>
        <taxon>Diptera</taxon>
        <taxon>Nematocera</taxon>
        <taxon>Chironomoidea</taxon>
        <taxon>Chironomidae</taxon>
        <taxon>Clunio</taxon>
    </lineage>
</organism>
<dbReference type="OrthoDB" id="5950222at2759"/>
<feature type="domain" description="BPTI/Kunitz inhibitor" evidence="15">
    <location>
        <begin position="1593"/>
        <end position="1643"/>
    </location>
</feature>
<dbReference type="InterPro" id="IPR020901">
    <property type="entry name" value="Prtase_inh_Kunz-CS"/>
</dbReference>
<dbReference type="InterPro" id="IPR036880">
    <property type="entry name" value="Kunitz_BPTI_sf"/>
</dbReference>
<feature type="compositionally biased region" description="Polar residues" evidence="13">
    <location>
        <begin position="812"/>
        <end position="825"/>
    </location>
</feature>
<dbReference type="GO" id="GO:0030198">
    <property type="term" value="P:extracellular matrix organization"/>
    <property type="evidence" value="ECO:0007669"/>
    <property type="project" value="InterPro"/>
</dbReference>
<dbReference type="InterPro" id="IPR003598">
    <property type="entry name" value="Ig_sub2"/>
</dbReference>
<dbReference type="CDD" id="cd00109">
    <property type="entry name" value="Kunitz-type"/>
    <property type="match status" value="6"/>
</dbReference>
<feature type="domain" description="Ig-like" evidence="16">
    <location>
        <begin position="2440"/>
        <end position="2533"/>
    </location>
</feature>
<dbReference type="FunFam" id="2.20.100.10:FF:000005">
    <property type="entry name" value="ADAM metallopeptidase with thrombospondin type 1 motif 9"/>
    <property type="match status" value="1"/>
</dbReference>
<dbReference type="Pfam" id="PF05986">
    <property type="entry name" value="ADAMTS_spacer1"/>
    <property type="match status" value="1"/>
</dbReference>
<keyword evidence="21" id="KW-1185">Reference proteome</keyword>
<dbReference type="GO" id="GO:0005604">
    <property type="term" value="C:basement membrane"/>
    <property type="evidence" value="ECO:0007669"/>
    <property type="project" value="UniProtKB-SubCell"/>
</dbReference>
<dbReference type="GO" id="GO:0004867">
    <property type="term" value="F:serine-type endopeptidase inhibitor activity"/>
    <property type="evidence" value="ECO:0007669"/>
    <property type="project" value="UniProtKB-KW"/>
</dbReference>
<protein>
    <submittedName>
        <fullName evidence="20">CLUMA_CG020329, isoform B</fullName>
    </submittedName>
</protein>
<dbReference type="InterPro" id="IPR036179">
    <property type="entry name" value="Ig-like_dom_sf"/>
</dbReference>
<feature type="disulfide bond" evidence="11">
    <location>
        <begin position="89"/>
        <end position="100"/>
    </location>
</feature>
<dbReference type="FunFam" id="4.10.410.10:FF:000020">
    <property type="entry name" value="Collagen, type VI, alpha 3"/>
    <property type="match status" value="3"/>
</dbReference>
<dbReference type="GO" id="GO:0006508">
    <property type="term" value="P:proteolysis"/>
    <property type="evidence" value="ECO:0007669"/>
    <property type="project" value="TreeGrafter"/>
</dbReference>
<comment type="caution">
    <text evidence="12">Lacks conserved residue(s) required for the propagation of feature annotation.</text>
</comment>
<dbReference type="SMART" id="SM00409">
    <property type="entry name" value="IG"/>
    <property type="match status" value="3"/>
</dbReference>
<dbReference type="InterPro" id="IPR008197">
    <property type="entry name" value="WAP_dom"/>
</dbReference>
<name>A0A1J1J4N4_9DIPT</name>
<keyword evidence="7" id="KW-0084">Basement membrane</keyword>
<feature type="compositionally biased region" description="Acidic residues" evidence="13">
    <location>
        <begin position="1015"/>
        <end position="1024"/>
    </location>
</feature>
<dbReference type="Gene3D" id="2.60.120.830">
    <property type="match status" value="1"/>
</dbReference>
<feature type="compositionally biased region" description="Polar residues" evidence="13">
    <location>
        <begin position="987"/>
        <end position="996"/>
    </location>
</feature>
<feature type="domain" description="BPTI/Kunitz inhibitor" evidence="15">
    <location>
        <begin position="1652"/>
        <end position="1702"/>
    </location>
</feature>
<feature type="compositionally biased region" description="Low complexity" evidence="13">
    <location>
        <begin position="1280"/>
        <end position="1311"/>
    </location>
</feature>
<feature type="domain" description="Ig-like" evidence="16">
    <location>
        <begin position="2291"/>
        <end position="2378"/>
    </location>
</feature>
<keyword evidence="5 14" id="KW-0732">Signal</keyword>
<dbReference type="Pfam" id="PF00095">
    <property type="entry name" value="WAP"/>
    <property type="match status" value="1"/>
</dbReference>
<dbReference type="Gene3D" id="2.60.40.10">
    <property type="entry name" value="Immunoglobulins"/>
    <property type="match status" value="3"/>
</dbReference>
<dbReference type="PROSITE" id="PS50279">
    <property type="entry name" value="BPTI_KUNITZ_2"/>
    <property type="match status" value="8"/>
</dbReference>
<feature type="domain" description="BPTI/Kunitz inhibitor" evidence="15">
    <location>
        <begin position="1712"/>
        <end position="1762"/>
    </location>
</feature>
<sequence>MRIIKYCNSTGGSLALLFFMLTQQISLAHSKHRHIVHRHKRQHGANLYLPETYIIPGGEGTESEWGQWSTPSECSRTCGGGVAYQSRECLIIGRDGEPSCQGGNKKYFSCNTQDCPDDEADFRHQQCSYFDRTPFEDVYYNWVPYTKAPNPCELNCMPRGERFYYRHKSKVIDGTRCNDHSVDVCVDGQCQPVGCNLMLGSPAREDKCRKCQGDGSSCKTVTGLLDMNNLQVGYNDILLIPQGATNIAIQERSPSNNYIAIRNLTGHYYLNGNYRIDFPRPMTFAGSLWTYERKPNGFAAPDKITCLGPIDEAVYLVLLSQDQNVGVNYEYSVPRAAAAPEEPEIYSWAFTKFEVCSKSCGGGHQARNVTCTKQRTSEEVDESLCDSSQKPAEWQKCGLLDCAPQWIEGEWGKCSAPCGQSGKKERKVHCEKINANGAVTVVDDEVCLELVGNKPATESSCNEGKICPSWFTGKWQPCNKLCGEGKKTRQVICYRKEENGDITVLDDKDCSDEKPEEEMDCMIVPCEGVEYITSSWSGCDVCGATVETRSVQCASKAGKIYNETFCNKKPKPELSRPCNATPCDYAWFTSQWTKCSAECGKGLENRVVVCGKLEGDVIKKADESKCEEIEKPEDERECDGPKECPAQWFAGPWTKCSKRCGGGIRTRKVICLGIDGATETNKCQEDKILFASDDCNMDACVDDELLPVDTTSQPVEEDDESEEWCDEDYEEMTTDQNGVLKVTSDYTDLSSGIDFSSMASTESSPLTEELMLSDATGFETDVTDETTDMSIEGSGSSTSDMDLESRFDGSGTDESTSVTSDKTMMTSSGLSSISEESTSASSDDTTESLSSLDSTKDSTEESDITTESDSDSSTSSPTSESSSETSKSSVDGSSSSISTESSSSSDSTDSSISSDSTDSSSSSDSTDSSISSDSTDSSISSDSTDSSSSSFSTDSSSTSDDTTTESDSSTSESITTESSSSESSTDQDTIIQSTTRDLADYEIQTSSFDYSTELSTEEVSEESSSEVTTVSSETSNSETTESDGTSDSTDSTDTSDFTDTTDSTDKSDSTDNTESTDTSDSTDTTDSAETTETTETTEEFTGSTDSTDFTSTTENSSTEATESTQTDESSTTGDESTETSDTSTSSDFDSSTVDIWSTTDSSDYDDSSTMTSAFEKAVRAELKPKKCKPRPKKPAACFVSEYGCCPDNKTAAIGPFNEGCEIPETCKETKFNCCSDGLTPAKGTNGKGCPSEDCKDTLFGCCPDAVSVSKGNNNEECPEPTTTPVPTTKPTTTKTTAKTKSGDTTTAAGTTKVPEVESRLQGCFASEFGCCQDNSTEATGPNYGGCSSCINTQFGCCPDNETPAHGPLREGCCLLSPFGCCPNNINEARGPSLEGCGCEYSPYGCCPDGTTSAKGHDNEGCGCKDTPHGCCPDEITPAAGEEYSGCPCHSYQFGCCSDGETISTGPHSQGCHCSSTPFKCCSDNVTPAKGPDFEGCDCSTSQFGCCPDGVTEAKGNSFEGCEDKVPDSPQKACSLKRDMGTCSDNYTVKYFFDSEYGGCSRFWYGGCGGNENRFDSEIECKEICVEPTGKDSCLLPKIHGPCTGYYPMWHYDSDRNTCTQFIYGGCLGNANRFEKIEDCQAQCVVDEKIPSCDQPIEQGSCSGSFERWGYDKERDICVPFNYGGCKGNKNNFATENACNYQCKTPGVGKKSCNLPKESGDCEEKHARWYFSQNDNKCMPYYYSGCGGNDNNYDSEYSCADQCPPTVVKDTCQLPADIGNCQTYVAQWYYDTKIKRCRQFYYGGCGGNDNRFATDSECEQRCSTREQEKPRTRHPETQRPPEQPTRQTSRPMIERQKDICLLPYQSGTCREQHRRFYYDRGYGICSQFLYTGWDGNENNFETLDECETLCDDAVGLCDLAPLYGRCSENITRWYFDAYTQECQEFEFSGCYGNKNNFEDKRSCEYACRRPDETRTSEAQTIQTARPTSRPAPQPEERVSEDVCSQPEDPGSCDEYVILYTFNSTSRQCKRFYYGGCDGNDNRFNSQDECESTCLSPEVDSRVQPERERDCDQYIRHCESLRCPYGLLKSYDAGCEQCECEDPCAEYECPIDSKCSVDVSDQEGVTVFVPVCRRFTKPGQCPRLEQRTAACEVECHDDADCRGDYKCCSAGCSNICTPPIDNRVRPTTQAPYHPEAQAPSLQEVSEEDLQPVAREGGVATLRCFATGFPPPSITWKRGGLELKTNHGRFVLTSNGDLQIVQLHRTDAGTYVCVAYNGIGNSIEREVTLTVDEPVDGSAYILGDTNSTVLAIISEPATLRCLAGGYPKPFVTWWRGDKILPLKDDRIEITRDYSLNLNSVDLYDLGPYVCQAYNSIGRPVSIQVTLRTHGPVNPHSEEDYKYLQYVDNYPLTTAPPRIPNPSPTPRTRPSYVQSTPPHITSAPRISLVPVTANIMLPKGRVYSVGTDILLNCNVTGEPTPEITWYKDNRQLDPSDHIEMPEPNRVIIVGAHPSDSGNYRCVARNNYSQAFAAEVISVEGFHIPSDCTDHQKFANCALIVKGNYCNHKYYAKFCCRSCTLAGQLQSHPNQI</sequence>
<dbReference type="SMART" id="SM00408">
    <property type="entry name" value="IGc2"/>
    <property type="match status" value="3"/>
</dbReference>
<keyword evidence="3" id="KW-0964">Secreted</keyword>
<dbReference type="PANTHER" id="PTHR13723:SF281">
    <property type="entry name" value="PAPILIN"/>
    <property type="match status" value="1"/>
</dbReference>
<feature type="region of interest" description="Disordered" evidence="13">
    <location>
        <begin position="1272"/>
        <end position="1311"/>
    </location>
</feature>
<keyword evidence="4" id="KW-0646">Protease inhibitor</keyword>
<evidence type="ECO:0000259" key="18">
    <source>
        <dbReference type="PROSITE" id="PS51390"/>
    </source>
</evidence>
<feature type="disulfide bond" evidence="11">
    <location>
        <begin position="78"/>
        <end position="115"/>
    </location>
</feature>
<dbReference type="InterPro" id="IPR007110">
    <property type="entry name" value="Ig-like_dom"/>
</dbReference>
<dbReference type="PROSITE" id="PS51670">
    <property type="entry name" value="SHKT"/>
    <property type="match status" value="1"/>
</dbReference>
<evidence type="ECO:0000256" key="3">
    <source>
        <dbReference type="ARBA" id="ARBA00022525"/>
    </source>
</evidence>
<reference evidence="20 21" key="1">
    <citation type="submission" date="2015-04" db="EMBL/GenBank/DDBJ databases">
        <authorList>
            <person name="Syromyatnikov M.Y."/>
            <person name="Popov V.N."/>
        </authorList>
    </citation>
    <scope>NUCLEOTIDE SEQUENCE [LARGE SCALE GENOMIC DNA]</scope>
</reference>
<dbReference type="PROSITE" id="PS51390">
    <property type="entry name" value="WAP"/>
    <property type="match status" value="1"/>
</dbReference>
<dbReference type="SMART" id="SM00217">
    <property type="entry name" value="WAP"/>
    <property type="match status" value="1"/>
</dbReference>
<feature type="region of interest" description="Disordered" evidence="13">
    <location>
        <begin position="777"/>
        <end position="1153"/>
    </location>
</feature>
<dbReference type="CDD" id="cd00199">
    <property type="entry name" value="WAP"/>
    <property type="match status" value="1"/>
</dbReference>
<dbReference type="Pfam" id="PF19030">
    <property type="entry name" value="TSP1_ADAMTS"/>
    <property type="match status" value="6"/>
</dbReference>
<feature type="region of interest" description="Disordered" evidence="13">
    <location>
        <begin position="1973"/>
        <end position="2008"/>
    </location>
</feature>
<keyword evidence="9 11" id="KW-1015">Disulfide bond</keyword>
<keyword evidence="8" id="KW-0722">Serine protease inhibitor</keyword>
<dbReference type="Pfam" id="PF00014">
    <property type="entry name" value="Kunitz_BPTI"/>
    <property type="match status" value="8"/>
</dbReference>
<feature type="compositionally biased region" description="Low complexity" evidence="13">
    <location>
        <begin position="1025"/>
        <end position="1061"/>
    </location>
</feature>
<evidence type="ECO:0000256" key="6">
    <source>
        <dbReference type="ARBA" id="ARBA00022737"/>
    </source>
</evidence>
<dbReference type="SMART" id="SM00209">
    <property type="entry name" value="TSP1"/>
    <property type="match status" value="7"/>
</dbReference>
<dbReference type="InterPro" id="IPR003599">
    <property type="entry name" value="Ig_sub"/>
</dbReference>
<dbReference type="STRING" id="568069.A0A1J1J4N4"/>
<feature type="compositionally biased region" description="Basic and acidic residues" evidence="13">
    <location>
        <begin position="1823"/>
        <end position="1838"/>
    </location>
</feature>
<dbReference type="SUPFAM" id="SSF82895">
    <property type="entry name" value="TSP-1 type 1 repeat"/>
    <property type="match status" value="7"/>
</dbReference>
<dbReference type="PRINTS" id="PR01857">
    <property type="entry name" value="ADAMTSFAMILY"/>
</dbReference>
<feature type="domain" description="BPTI/Kunitz inhibitor" evidence="15">
    <location>
        <begin position="1533"/>
        <end position="1584"/>
    </location>
</feature>
<feature type="signal peptide" evidence="14">
    <location>
        <begin position="1"/>
        <end position="30"/>
    </location>
</feature>
<dbReference type="FunFam" id="2.60.120.830:FF:000001">
    <property type="entry name" value="A disintegrin and metalloproteinase with thrombospondin motifs 1"/>
    <property type="match status" value="1"/>
</dbReference>
<accession>A0A1J1J4N4</accession>
<dbReference type="InterPro" id="IPR036383">
    <property type="entry name" value="TSP1_rpt_sf"/>
</dbReference>
<feature type="domain" description="WAP" evidence="18">
    <location>
        <begin position="2132"/>
        <end position="2178"/>
    </location>
</feature>
<dbReference type="InterPro" id="IPR013098">
    <property type="entry name" value="Ig_I-set"/>
</dbReference>
<dbReference type="Gene3D" id="4.10.410.10">
    <property type="entry name" value="Pancreatic trypsin inhibitor Kunitz domain"/>
    <property type="match status" value="8"/>
</dbReference>
<dbReference type="InterPro" id="IPR013273">
    <property type="entry name" value="ADAMTS/ADAMTS-like"/>
</dbReference>
<evidence type="ECO:0000256" key="1">
    <source>
        <dbReference type="ARBA" id="ARBA00004302"/>
    </source>
</evidence>
<evidence type="ECO:0000259" key="16">
    <source>
        <dbReference type="PROSITE" id="PS50835"/>
    </source>
</evidence>
<evidence type="ECO:0000256" key="7">
    <source>
        <dbReference type="ARBA" id="ARBA00022869"/>
    </source>
</evidence>
<feature type="disulfide bond" evidence="12">
    <location>
        <begin position="2552"/>
        <end position="2570"/>
    </location>
</feature>
<dbReference type="Gene3D" id="2.20.100.10">
    <property type="entry name" value="Thrombospondin type-1 (TSP1) repeat"/>
    <property type="match status" value="6"/>
</dbReference>
<feature type="domain" description="BPTI/Kunitz inhibitor" evidence="15">
    <location>
        <begin position="1916"/>
        <end position="1966"/>
    </location>
</feature>
<dbReference type="Pfam" id="PF07679">
    <property type="entry name" value="I-set"/>
    <property type="match status" value="1"/>
</dbReference>
<evidence type="ECO:0000259" key="19">
    <source>
        <dbReference type="PROSITE" id="PS51670"/>
    </source>
</evidence>
<dbReference type="InterPro" id="IPR000884">
    <property type="entry name" value="TSP1_rpt"/>
</dbReference>
<evidence type="ECO:0000256" key="2">
    <source>
        <dbReference type="ARBA" id="ARBA00022473"/>
    </source>
</evidence>
<dbReference type="GO" id="GO:0005576">
    <property type="term" value="C:extracellular region"/>
    <property type="evidence" value="ECO:0007669"/>
    <property type="project" value="InterPro"/>
</dbReference>
<dbReference type="CDD" id="cd00096">
    <property type="entry name" value="Ig"/>
    <property type="match status" value="1"/>
</dbReference>
<evidence type="ECO:0000256" key="10">
    <source>
        <dbReference type="ARBA" id="ARBA00023319"/>
    </source>
</evidence>
<evidence type="ECO:0000256" key="13">
    <source>
        <dbReference type="SAM" id="MobiDB-lite"/>
    </source>
</evidence>
<dbReference type="Pfam" id="PF13927">
    <property type="entry name" value="Ig_3"/>
    <property type="match status" value="2"/>
</dbReference>
<feature type="chain" id="PRO_5012588462" evidence="14">
    <location>
        <begin position="31"/>
        <end position="2587"/>
    </location>
</feature>
<evidence type="ECO:0000259" key="15">
    <source>
        <dbReference type="PROSITE" id="PS50279"/>
    </source>
</evidence>
<feature type="compositionally biased region" description="Low complexity" evidence="13">
    <location>
        <begin position="1070"/>
        <end position="1153"/>
    </location>
</feature>
<feature type="domain" description="BPTI/Kunitz inhibitor" evidence="15">
    <location>
        <begin position="2002"/>
        <end position="2052"/>
    </location>
</feature>
<evidence type="ECO:0000313" key="20">
    <source>
        <dbReference type="EMBL" id="CRL07351.1"/>
    </source>
</evidence>
<dbReference type="PROSITE" id="PS00280">
    <property type="entry name" value="BPTI_KUNITZ_1"/>
    <property type="match status" value="4"/>
</dbReference>
<evidence type="ECO:0000256" key="11">
    <source>
        <dbReference type="PIRSR" id="PIRSR613273-3"/>
    </source>
</evidence>
<dbReference type="PANTHER" id="PTHR13723">
    <property type="entry name" value="ADAMTS A DISINTEGRIN AND METALLOPROTEASE WITH THROMBOSPONDIN MOTIFS PROTEASE"/>
    <property type="match status" value="1"/>
</dbReference>
<keyword evidence="10" id="KW-0393">Immunoglobulin domain</keyword>
<feature type="compositionally biased region" description="Acidic residues" evidence="13">
    <location>
        <begin position="860"/>
        <end position="870"/>
    </location>
</feature>
<dbReference type="InterPro" id="IPR036645">
    <property type="entry name" value="Elafin-like_sf"/>
</dbReference>
<feature type="compositionally biased region" description="Low complexity" evidence="13">
    <location>
        <begin position="871"/>
        <end position="986"/>
    </location>
</feature>
<dbReference type="CDD" id="cd22639">
    <property type="entry name" value="Kunitz_papilin_lacunin-like"/>
    <property type="match status" value="1"/>
</dbReference>
<dbReference type="PROSITE" id="PS50835">
    <property type="entry name" value="IG_LIKE"/>
    <property type="match status" value="3"/>
</dbReference>
<gene>
    <name evidence="20" type="primary">putative Papilin</name>
    <name evidence="20" type="ORF">CLUMA_CG020329</name>
</gene>
<keyword evidence="2" id="KW-0217">Developmental protein</keyword>
<evidence type="ECO:0000256" key="8">
    <source>
        <dbReference type="ARBA" id="ARBA00022900"/>
    </source>
</evidence>
<feature type="compositionally biased region" description="Pro residues" evidence="13">
    <location>
        <begin position="2413"/>
        <end position="2423"/>
    </location>
</feature>
<dbReference type="InterPro" id="IPR013783">
    <property type="entry name" value="Ig-like_fold"/>
</dbReference>
<keyword evidence="7" id="KW-0272">Extracellular matrix</keyword>
<dbReference type="InterPro" id="IPR003582">
    <property type="entry name" value="ShKT_dom"/>
</dbReference>
<feature type="domain" description="PLAC" evidence="17">
    <location>
        <begin position="2539"/>
        <end position="2578"/>
    </location>
</feature>
<comment type="subcellular location">
    <subcellularLocation>
        <location evidence="1">Secreted</location>
        <location evidence="1">Extracellular space</location>
        <location evidence="1">Extracellular matrix</location>
        <location evidence="1">Basement membrane</location>
    </subcellularLocation>
</comment>
<dbReference type="SUPFAM" id="SSF57362">
    <property type="entry name" value="BPTI-like"/>
    <property type="match status" value="8"/>
</dbReference>
<evidence type="ECO:0000256" key="5">
    <source>
        <dbReference type="ARBA" id="ARBA00022729"/>
    </source>
</evidence>